<dbReference type="InterPro" id="IPR013151">
    <property type="entry name" value="Immunoglobulin_dom"/>
</dbReference>
<evidence type="ECO:0000256" key="4">
    <source>
        <dbReference type="ARBA" id="ARBA00022525"/>
    </source>
</evidence>
<dbReference type="PRINTS" id="PR01474">
    <property type="entry name" value="VCAM1"/>
</dbReference>
<dbReference type="GO" id="GO:0005178">
    <property type="term" value="F:integrin binding"/>
    <property type="evidence" value="ECO:0007669"/>
    <property type="project" value="InterPro"/>
</dbReference>
<evidence type="ECO:0000256" key="7">
    <source>
        <dbReference type="ARBA" id="ARBA00022737"/>
    </source>
</evidence>
<comment type="function">
    <text evidence="15">Cell adhesion glycoprotein predominantly expressed on the surface of endothelial cells that plays an important role in immune surveillance and inflammation. Acts as a major regulator of leukocyte adhesion to the endothelium through interaction with different types of integrins. During inflammatory responses, binds ligands on the surface of activated endothelial cells to initiate the activation of calcium channels and the plasma membrane-associated small GTPase RAC1 leading to leukocyte transendothelial migration. Also serves as a quality-control checkpoint for entry into bone marrow by providing a 'don't-eat-me' stamping in the context of major histocompatibility complex (MHC) class-I presentation.</text>
</comment>
<evidence type="ECO:0000256" key="3">
    <source>
        <dbReference type="ARBA" id="ARBA00022475"/>
    </source>
</evidence>
<evidence type="ECO:0000256" key="16">
    <source>
        <dbReference type="ARBA" id="ARBA00071085"/>
    </source>
</evidence>
<dbReference type="SMART" id="SM00408">
    <property type="entry name" value="IGc2"/>
    <property type="match status" value="4"/>
</dbReference>
<dbReference type="Ensembl" id="ENSAMET00000028370.1">
    <property type="protein sequence ID" value="ENSAMEP00000043027.1"/>
    <property type="gene ID" value="ENSAMEG00000009597.2"/>
</dbReference>
<name>A0A7N5PAP6_AILME</name>
<dbReference type="Gene3D" id="2.60.40.10">
    <property type="entry name" value="Immunoglobulins"/>
    <property type="match status" value="5"/>
</dbReference>
<dbReference type="SMART" id="SM00409">
    <property type="entry name" value="IG"/>
    <property type="match status" value="4"/>
</dbReference>
<keyword evidence="21" id="KW-1185">Reference proteome</keyword>
<dbReference type="Pfam" id="PF13927">
    <property type="entry name" value="Ig_3"/>
    <property type="match status" value="2"/>
</dbReference>
<keyword evidence="5 17" id="KW-0812">Transmembrane</keyword>
<keyword evidence="7" id="KW-0677">Repeat</keyword>
<dbReference type="CDD" id="cd00096">
    <property type="entry name" value="Ig"/>
    <property type="match status" value="2"/>
</dbReference>
<keyword evidence="14" id="KW-0393">Immunoglobulin domain</keyword>
<keyword evidence="8" id="KW-0832">Ubl conjugation</keyword>
<dbReference type="InterPro" id="IPR003599">
    <property type="entry name" value="Ig_sub"/>
</dbReference>
<dbReference type="PROSITE" id="PS50835">
    <property type="entry name" value="IG_LIKE"/>
    <property type="match status" value="4"/>
</dbReference>
<evidence type="ECO:0000256" key="14">
    <source>
        <dbReference type="ARBA" id="ARBA00023319"/>
    </source>
</evidence>
<keyword evidence="12" id="KW-1015">Disulfide bond</keyword>
<feature type="domain" description="Ig-like" evidence="19">
    <location>
        <begin position="223"/>
        <end position="309"/>
    </location>
</feature>
<dbReference type="Pfam" id="PF05790">
    <property type="entry name" value="C2-set"/>
    <property type="match status" value="1"/>
</dbReference>
<dbReference type="GO" id="GO:0005886">
    <property type="term" value="C:plasma membrane"/>
    <property type="evidence" value="ECO:0007669"/>
    <property type="project" value="UniProtKB-SubCell"/>
</dbReference>
<evidence type="ECO:0000256" key="10">
    <source>
        <dbReference type="ARBA" id="ARBA00022989"/>
    </source>
</evidence>
<dbReference type="InterPro" id="IPR003989">
    <property type="entry name" value="VCAM-1"/>
</dbReference>
<dbReference type="AlphaFoldDB" id="A0A7N5PAP6"/>
<keyword evidence="4" id="KW-0964">Secreted</keyword>
<keyword evidence="6 18" id="KW-0732">Signal</keyword>
<evidence type="ECO:0000256" key="1">
    <source>
        <dbReference type="ARBA" id="ARBA00004251"/>
    </source>
</evidence>
<dbReference type="FunFam" id="2.60.40.10:FF:000671">
    <property type="entry name" value="Vascular cell adhesion molecule 1"/>
    <property type="match status" value="1"/>
</dbReference>
<comment type="subcellular location">
    <subcellularLocation>
        <location evidence="1">Cell membrane</location>
        <topology evidence="1">Single-pass type I membrane protein</topology>
    </subcellularLocation>
    <subcellularLocation>
        <location evidence="2">Secreted</location>
    </subcellularLocation>
</comment>
<protein>
    <recommendedName>
        <fullName evidence="16">Vascular cell adhesion protein 1</fullName>
    </recommendedName>
</protein>
<feature type="signal peptide" evidence="18">
    <location>
        <begin position="1"/>
        <end position="24"/>
    </location>
</feature>
<dbReference type="FunFam" id="2.60.40.10:FF:000782">
    <property type="entry name" value="Vascular cell adhesion molecule 1"/>
    <property type="match status" value="2"/>
</dbReference>
<dbReference type="PRINTS" id="PR01472">
    <property type="entry name" value="ICAMVCAM1"/>
</dbReference>
<dbReference type="InterPro" id="IPR007110">
    <property type="entry name" value="Ig-like_dom"/>
</dbReference>
<evidence type="ECO:0000256" key="8">
    <source>
        <dbReference type="ARBA" id="ARBA00022843"/>
    </source>
</evidence>
<feature type="domain" description="Ig-like" evidence="19">
    <location>
        <begin position="312"/>
        <end position="396"/>
    </location>
</feature>
<dbReference type="PANTHER" id="PTHR13771">
    <property type="entry name" value="INTERCELLULAR ADHESION MOLECULE"/>
    <property type="match status" value="1"/>
</dbReference>
<dbReference type="InterPro" id="IPR013783">
    <property type="entry name" value="Ig-like_fold"/>
</dbReference>
<organism evidence="20 21">
    <name type="scientific">Ailuropoda melanoleuca</name>
    <name type="common">Giant panda</name>
    <dbReference type="NCBI Taxonomy" id="9646"/>
    <lineage>
        <taxon>Eukaryota</taxon>
        <taxon>Metazoa</taxon>
        <taxon>Chordata</taxon>
        <taxon>Craniata</taxon>
        <taxon>Vertebrata</taxon>
        <taxon>Euteleostomi</taxon>
        <taxon>Mammalia</taxon>
        <taxon>Eutheria</taxon>
        <taxon>Laurasiatheria</taxon>
        <taxon>Carnivora</taxon>
        <taxon>Caniformia</taxon>
        <taxon>Ursidae</taxon>
        <taxon>Ailuropoda</taxon>
    </lineage>
</organism>
<evidence type="ECO:0000313" key="21">
    <source>
        <dbReference type="Proteomes" id="UP000008912"/>
    </source>
</evidence>
<dbReference type="InterPro" id="IPR047012">
    <property type="entry name" value="ICAM_VCAM"/>
</dbReference>
<dbReference type="FunFam" id="2.60.40.10:FF:000817">
    <property type="entry name" value="Vascular cell adhesion molecule 1"/>
    <property type="match status" value="1"/>
</dbReference>
<evidence type="ECO:0000256" key="13">
    <source>
        <dbReference type="ARBA" id="ARBA00023180"/>
    </source>
</evidence>
<dbReference type="GO" id="GO:0005576">
    <property type="term" value="C:extracellular region"/>
    <property type="evidence" value="ECO:0007669"/>
    <property type="project" value="UniProtKB-SubCell"/>
</dbReference>
<reference evidence="20 21" key="1">
    <citation type="journal article" date="2010" name="Nature">
        <title>The sequence and de novo assembly of the giant panda genome.</title>
        <authorList>
            <person name="Li R."/>
            <person name="Fan W."/>
            <person name="Tian G."/>
            <person name="Zhu H."/>
            <person name="He L."/>
            <person name="Cai J."/>
            <person name="Huang Q."/>
            <person name="Cai Q."/>
            <person name="Li B."/>
            <person name="Bai Y."/>
            <person name="Zhang Z."/>
            <person name="Zhang Y."/>
            <person name="Wang W."/>
            <person name="Li J."/>
            <person name="Wei F."/>
            <person name="Li H."/>
            <person name="Jian M."/>
            <person name="Li J."/>
            <person name="Zhang Z."/>
            <person name="Nielsen R."/>
            <person name="Li D."/>
            <person name="Gu W."/>
            <person name="Yang Z."/>
            <person name="Xuan Z."/>
            <person name="Ryder O.A."/>
            <person name="Leung F.C."/>
            <person name="Zhou Y."/>
            <person name="Cao J."/>
            <person name="Sun X."/>
            <person name="Fu Y."/>
            <person name="Fang X."/>
            <person name="Guo X."/>
            <person name="Wang B."/>
            <person name="Hou R."/>
            <person name="Shen F."/>
            <person name="Mu B."/>
            <person name="Ni P."/>
            <person name="Lin R."/>
            <person name="Qian W."/>
            <person name="Wang G."/>
            <person name="Yu C."/>
            <person name="Nie W."/>
            <person name="Wang J."/>
            <person name="Wu Z."/>
            <person name="Liang H."/>
            <person name="Min J."/>
            <person name="Wu Q."/>
            <person name="Cheng S."/>
            <person name="Ruan J."/>
            <person name="Wang M."/>
            <person name="Shi Z."/>
            <person name="Wen M."/>
            <person name="Liu B."/>
            <person name="Ren X."/>
            <person name="Zheng H."/>
            <person name="Dong D."/>
            <person name="Cook K."/>
            <person name="Shan G."/>
            <person name="Zhang H."/>
            <person name="Kosiol C."/>
            <person name="Xie X."/>
            <person name="Lu Z."/>
            <person name="Zheng H."/>
            <person name="Li Y."/>
            <person name="Steiner C.C."/>
            <person name="Lam T.T."/>
            <person name="Lin S."/>
            <person name="Zhang Q."/>
            <person name="Li G."/>
            <person name="Tian J."/>
            <person name="Gong T."/>
            <person name="Liu H."/>
            <person name="Zhang D."/>
            <person name="Fang L."/>
            <person name="Ye C."/>
            <person name="Zhang J."/>
            <person name="Hu W."/>
            <person name="Xu A."/>
            <person name="Ren Y."/>
            <person name="Zhang G."/>
            <person name="Bruford M.W."/>
            <person name="Li Q."/>
            <person name="Ma L."/>
            <person name="Guo Y."/>
            <person name="An N."/>
            <person name="Hu Y."/>
            <person name="Zheng Y."/>
            <person name="Shi Y."/>
            <person name="Li Z."/>
            <person name="Liu Q."/>
            <person name="Chen Y."/>
            <person name="Zhao J."/>
            <person name="Qu N."/>
            <person name="Zhao S."/>
            <person name="Tian F."/>
            <person name="Wang X."/>
            <person name="Wang H."/>
            <person name="Xu L."/>
            <person name="Liu X."/>
            <person name="Vinar T."/>
            <person name="Wang Y."/>
            <person name="Lam T.W."/>
            <person name="Yiu S.M."/>
            <person name="Liu S."/>
            <person name="Zhang H."/>
            <person name="Li D."/>
            <person name="Huang Y."/>
            <person name="Wang X."/>
            <person name="Yang G."/>
            <person name="Jiang Z."/>
            <person name="Wang J."/>
            <person name="Qin N."/>
            <person name="Li L."/>
            <person name="Li J."/>
            <person name="Bolund L."/>
            <person name="Kristiansen K."/>
            <person name="Wong G.K."/>
            <person name="Olson M."/>
            <person name="Zhang X."/>
            <person name="Li S."/>
            <person name="Yang H."/>
            <person name="Wang J."/>
            <person name="Wang J."/>
        </authorList>
    </citation>
    <scope>NUCLEOTIDE SEQUENCE [LARGE SCALE GENOMIC DNA]</scope>
</reference>
<evidence type="ECO:0000256" key="6">
    <source>
        <dbReference type="ARBA" id="ARBA00022729"/>
    </source>
</evidence>
<dbReference type="InterPro" id="IPR013098">
    <property type="entry name" value="Ig_I-set"/>
</dbReference>
<feature type="transmembrane region" description="Helical" evidence="17">
    <location>
        <begin position="501"/>
        <end position="521"/>
    </location>
</feature>
<reference evidence="20" key="2">
    <citation type="submission" date="2025-08" db="UniProtKB">
        <authorList>
            <consortium name="Ensembl"/>
        </authorList>
    </citation>
    <scope>IDENTIFICATION</scope>
</reference>
<dbReference type="GeneTree" id="ENSGT00940000156511"/>
<feature type="domain" description="Ig-like" evidence="19">
    <location>
        <begin position="40"/>
        <end position="109"/>
    </location>
</feature>
<evidence type="ECO:0000256" key="5">
    <source>
        <dbReference type="ARBA" id="ARBA00022692"/>
    </source>
</evidence>
<evidence type="ECO:0000256" key="12">
    <source>
        <dbReference type="ARBA" id="ARBA00023157"/>
    </source>
</evidence>
<evidence type="ECO:0000259" key="19">
    <source>
        <dbReference type="PROSITE" id="PS50835"/>
    </source>
</evidence>
<sequence length="540" mass="59471">MPGKMVVTFGASNILWMVFAVSQAFKMEIFPEHRVVAQIGDVISLTCSTTGCESPSFSWRTQIDSPLNGKVRNEGTKSTLTMDPVSFNNEHAYVCTATCGSMKLEKGIQVEIYSFPKDPEMHLSGPLELKKPVTVTCLVPDVYPFDRLEINLLKGNDLLKSKEFLEPMDRKSLETKSLEATLIPDQEDIGKALVCRAKLNIEEIDFEPKERETTKKLQVYISPKNTVIFVNPYTRLQEGGSVTMTCSSEGLPAPQIFWSKKLDNGNLQLLSGNATLTLIAMRIEDSGIYVCEGVNQVGKNGTEVELIVEVAPRDTAILVSPSSILEEGSSVNMTCSSNGLPAPKILWSRQLNNGHLQPLSENSTLTLTSTKMEDSGIYVCEGINQAGISRKEVELIIQVAPKDIQLIAFPSESVKEGDTVIISCTCGNVPKTWIILKKKAETGDTVLKSRDGAYTIHKVQLEDAGVYECESKNEVGLQLRSLTLDVKGRENNKDYFSPELLVLYCASSLIIPAIGMIIYFARRANMKGSYSLVEAQKSKV</sequence>
<feature type="domain" description="Ig-like" evidence="19">
    <location>
        <begin position="401"/>
        <end position="485"/>
    </location>
</feature>
<dbReference type="Proteomes" id="UP000008912">
    <property type="component" value="Unassembled WGS sequence"/>
</dbReference>
<evidence type="ECO:0000313" key="20">
    <source>
        <dbReference type="Ensembl" id="ENSAMEP00000043027.1"/>
    </source>
</evidence>
<dbReference type="GO" id="GO:0098609">
    <property type="term" value="P:cell-cell adhesion"/>
    <property type="evidence" value="ECO:0007669"/>
    <property type="project" value="InterPro"/>
</dbReference>
<evidence type="ECO:0000256" key="2">
    <source>
        <dbReference type="ARBA" id="ARBA00004613"/>
    </source>
</evidence>
<proteinExistence type="predicted"/>
<evidence type="ECO:0000256" key="9">
    <source>
        <dbReference type="ARBA" id="ARBA00022889"/>
    </source>
</evidence>
<dbReference type="PANTHER" id="PTHR13771:SF14">
    <property type="entry name" value="VASCULAR CELL ADHESION PROTEIN 1"/>
    <property type="match status" value="1"/>
</dbReference>
<gene>
    <name evidence="20" type="primary">VCAM1</name>
</gene>
<accession>A0A7N5PAP6</accession>
<keyword evidence="9" id="KW-0130">Cell adhesion</keyword>
<feature type="chain" id="PRO_5030940850" description="Vascular cell adhesion protein 1" evidence="18">
    <location>
        <begin position="25"/>
        <end position="540"/>
    </location>
</feature>
<evidence type="ECO:0000256" key="15">
    <source>
        <dbReference type="ARBA" id="ARBA00053967"/>
    </source>
</evidence>
<dbReference type="InterPro" id="IPR003598">
    <property type="entry name" value="Ig_sub2"/>
</dbReference>
<dbReference type="FunFam" id="2.60.40.10:FF:000625">
    <property type="entry name" value="Vascular cell adhesion molecule 1"/>
    <property type="match status" value="1"/>
</dbReference>
<evidence type="ECO:0000256" key="17">
    <source>
        <dbReference type="SAM" id="Phobius"/>
    </source>
</evidence>
<keyword evidence="13" id="KW-0325">Glycoprotein</keyword>
<dbReference type="Pfam" id="PF00047">
    <property type="entry name" value="ig"/>
    <property type="match status" value="1"/>
</dbReference>
<keyword evidence="3" id="KW-1003">Cell membrane</keyword>
<keyword evidence="11 17" id="KW-0472">Membrane</keyword>
<dbReference type="InterPro" id="IPR036179">
    <property type="entry name" value="Ig-like_dom_sf"/>
</dbReference>
<dbReference type="InterPro" id="IPR008424">
    <property type="entry name" value="Ig_C2-set"/>
</dbReference>
<keyword evidence="10 17" id="KW-1133">Transmembrane helix</keyword>
<dbReference type="InterPro" id="IPR003987">
    <property type="entry name" value="ICAM_VCAM_N"/>
</dbReference>
<dbReference type="SUPFAM" id="SSF48726">
    <property type="entry name" value="Immunoglobulin"/>
    <property type="match status" value="5"/>
</dbReference>
<evidence type="ECO:0000256" key="11">
    <source>
        <dbReference type="ARBA" id="ARBA00023136"/>
    </source>
</evidence>
<dbReference type="Pfam" id="PF07679">
    <property type="entry name" value="I-set"/>
    <property type="match status" value="1"/>
</dbReference>
<reference evidence="20" key="3">
    <citation type="submission" date="2025-09" db="UniProtKB">
        <authorList>
            <consortium name="Ensembl"/>
        </authorList>
    </citation>
    <scope>IDENTIFICATION</scope>
</reference>
<evidence type="ECO:0000256" key="18">
    <source>
        <dbReference type="SAM" id="SignalP"/>
    </source>
</evidence>